<evidence type="ECO:0000313" key="3">
    <source>
        <dbReference type="EMBL" id="AKP67667.1"/>
    </source>
</evidence>
<dbReference type="EMBL" id="CP012034">
    <property type="protein sequence ID" value="AKP67667.1"/>
    <property type="molecule type" value="Genomic_DNA"/>
</dbReference>
<dbReference type="STRING" id="1007676.ABM34_09095"/>
<dbReference type="OrthoDB" id="2333904at2"/>
<dbReference type="PROSITE" id="PS51257">
    <property type="entry name" value="PROKAR_LIPOPROTEIN"/>
    <property type="match status" value="1"/>
</dbReference>
<reference evidence="4" key="1">
    <citation type="submission" date="2015-07" db="EMBL/GenBank/DDBJ databases">
        <title>Lactobacillus ginsenosidimutans/EMML 3141/ whole genome sequencing.</title>
        <authorList>
            <person name="Kim M.K."/>
            <person name="Im W.-T."/>
            <person name="Srinivasan S."/>
            <person name="Lee J.-J."/>
        </authorList>
    </citation>
    <scope>NUCLEOTIDE SEQUENCE [LARGE SCALE GENOMIC DNA]</scope>
    <source>
        <strain evidence="4">EMML 3041</strain>
    </source>
</reference>
<keyword evidence="4" id="KW-1185">Reference proteome</keyword>
<feature type="region of interest" description="Disordered" evidence="1">
    <location>
        <begin position="149"/>
        <end position="197"/>
    </location>
</feature>
<evidence type="ECO:0000256" key="2">
    <source>
        <dbReference type="SAM" id="SignalP"/>
    </source>
</evidence>
<name>A0A0H4QI98_9LACO</name>
<dbReference type="AlphaFoldDB" id="A0A0H4QI98"/>
<evidence type="ECO:0000256" key="1">
    <source>
        <dbReference type="SAM" id="MobiDB-lite"/>
    </source>
</evidence>
<dbReference type="Proteomes" id="UP000036106">
    <property type="component" value="Chromosome"/>
</dbReference>
<feature type="compositionally biased region" description="Low complexity" evidence="1">
    <location>
        <begin position="164"/>
        <end position="189"/>
    </location>
</feature>
<proteinExistence type="predicted"/>
<evidence type="ECO:0008006" key="5">
    <source>
        <dbReference type="Google" id="ProtNLM"/>
    </source>
</evidence>
<feature type="compositionally biased region" description="Basic and acidic residues" evidence="1">
    <location>
        <begin position="258"/>
        <end position="267"/>
    </location>
</feature>
<gene>
    <name evidence="3" type="ORF">ABM34_09095</name>
</gene>
<feature type="compositionally biased region" description="Polar residues" evidence="1">
    <location>
        <begin position="221"/>
        <end position="234"/>
    </location>
</feature>
<feature type="signal peptide" evidence="2">
    <location>
        <begin position="1"/>
        <end position="17"/>
    </location>
</feature>
<dbReference type="PATRIC" id="fig|1007676.4.peg.1841"/>
<accession>A0A0H4QI98</accession>
<protein>
    <recommendedName>
        <fullName evidence="5">DUF4352 domain-containing protein</fullName>
    </recommendedName>
</protein>
<feature type="region of interest" description="Disordered" evidence="1">
    <location>
        <begin position="217"/>
        <end position="267"/>
    </location>
</feature>
<dbReference type="RefSeq" id="WP_048705172.1">
    <property type="nucleotide sequence ID" value="NZ_CP012034.1"/>
</dbReference>
<evidence type="ECO:0000313" key="4">
    <source>
        <dbReference type="Proteomes" id="UP000036106"/>
    </source>
</evidence>
<organism evidence="3 4">
    <name type="scientific">Companilactobacillus ginsenosidimutans</name>
    <dbReference type="NCBI Taxonomy" id="1007676"/>
    <lineage>
        <taxon>Bacteria</taxon>
        <taxon>Bacillati</taxon>
        <taxon>Bacillota</taxon>
        <taxon>Bacilli</taxon>
        <taxon>Lactobacillales</taxon>
        <taxon>Lactobacillaceae</taxon>
        <taxon>Companilactobacillus</taxon>
    </lineage>
</organism>
<sequence length="267" mass="28562">MKKLIWFVGMLSIVLLAGCSNNNSNSSNDSATKTTKTEEATAYQKLSSNAQKSIKFKVIKGEENSNKNYSLSLKIQNKGNKAVKFDKSKFMLTVDGVKKFSSSADGNVTVKAGNYLTVDDLFENVSAEKLDGVKVQIAYLNKDDVVASPKLETSSDNDTDSNSDDSAATTQDSNSDQNSGQDNSSANAAPDTSNRRIADTNAAADRFRRAHGDWTADDIQATDNGSGYTITVNGESGGTVGYNGDATDQDGNYSSQADEDRINNSGY</sequence>
<keyword evidence="2" id="KW-0732">Signal</keyword>
<dbReference type="KEGG" id="lgn:ABM34_09095"/>
<feature type="chain" id="PRO_5038815788" description="DUF4352 domain-containing protein" evidence="2">
    <location>
        <begin position="18"/>
        <end position="267"/>
    </location>
</feature>